<evidence type="ECO:0000256" key="1">
    <source>
        <dbReference type="ARBA" id="ARBA00004477"/>
    </source>
</evidence>
<dbReference type="GO" id="GO:0008654">
    <property type="term" value="P:phospholipid biosynthetic process"/>
    <property type="evidence" value="ECO:0007669"/>
    <property type="project" value="UniProtKB-KW"/>
</dbReference>
<keyword evidence="11" id="KW-0067">ATP-binding</keyword>
<keyword evidence="6" id="KW-0443">Lipid metabolism</keyword>
<keyword evidence="7 8" id="KW-0472">Membrane</keyword>
<evidence type="ECO:0000313" key="12">
    <source>
        <dbReference type="Proteomes" id="UP000298493"/>
    </source>
</evidence>
<dbReference type="GO" id="GO:0010945">
    <property type="term" value="F:coenzyme A diphosphatase activity"/>
    <property type="evidence" value="ECO:0007669"/>
    <property type="project" value="InterPro"/>
</dbReference>
<accession>A0A4Z1PAZ4</accession>
<sequence length="339" mass="37776">MATQRRHGSTDIPIPRSSAQPSNSNSRPKMRQPSETSPFLPTKLETALLAIYPITLILGSIFSSLSTSIPSTYSVAHQSYYPPSTAPSYFAKKKNIFNLYFVKRGWGWVTLSAFLFILTHPSLGPTLQITKRRVQATLRYCVATLLWIFTTQWFFGAPLVDRGFRWTGGACEVATDPVAMAHMSEKKQFLTASACKLNGGMWRGGHDISGHVFLLILGSAHLWMEILPAVLKAQGLNEERRVKVGSGKVVKTRSIVDGTVQTDQDRPDFQQEEFTSWNVKLAVGVVALSWWMLLMTAAYFHTWFEKFTGFIVAFLGIGLIYLVPRGIPELRAVLGMPGL</sequence>
<gene>
    <name evidence="8" type="primary">SCS3</name>
    <name evidence="8" type="synonym">FIT2B</name>
    <name evidence="11" type="ORF">E6O75_ATG02634</name>
</gene>
<feature type="transmembrane region" description="Helical" evidence="10">
    <location>
        <begin position="105"/>
        <end position="124"/>
    </location>
</feature>
<feature type="transmembrane region" description="Helical" evidence="10">
    <location>
        <begin position="307"/>
        <end position="324"/>
    </location>
</feature>
<comment type="catalytic activity">
    <reaction evidence="8">
        <text>hexadecanoyl-CoA + H2O = S-hexadecanoyl-4'-phosphopantetheine + adenosine 3',5'-bisphosphate + 2 H(+)</text>
        <dbReference type="Rhea" id="RHEA:50032"/>
        <dbReference type="ChEBI" id="CHEBI:15377"/>
        <dbReference type="ChEBI" id="CHEBI:15378"/>
        <dbReference type="ChEBI" id="CHEBI:57379"/>
        <dbReference type="ChEBI" id="CHEBI:58343"/>
        <dbReference type="ChEBI" id="CHEBI:132018"/>
    </reaction>
</comment>
<dbReference type="Proteomes" id="UP000298493">
    <property type="component" value="Unassembled WGS sequence"/>
</dbReference>
<dbReference type="STRING" id="86259.A0A4Z1PAZ4"/>
<name>A0A4Z1PAZ4_9PEZI</name>
<evidence type="ECO:0000256" key="7">
    <source>
        <dbReference type="ARBA" id="ARBA00023136"/>
    </source>
</evidence>
<evidence type="ECO:0000256" key="10">
    <source>
        <dbReference type="SAM" id="Phobius"/>
    </source>
</evidence>
<feature type="active site" evidence="8">
    <location>
        <position position="211"/>
    </location>
</feature>
<dbReference type="GO" id="GO:0005524">
    <property type="term" value="F:ATP binding"/>
    <property type="evidence" value="ECO:0007669"/>
    <property type="project" value="UniProtKB-KW"/>
</dbReference>
<feature type="transmembrane region" description="Helical" evidence="10">
    <location>
        <begin position="208"/>
        <end position="231"/>
    </location>
</feature>
<dbReference type="PANTHER" id="PTHR23129">
    <property type="entry name" value="ACYL-COENZYME A DIPHOSPHATASE FITM2"/>
    <property type="match status" value="1"/>
</dbReference>
<keyword evidence="8" id="KW-1208">Phospholipid metabolism</keyword>
<dbReference type="HAMAP" id="MF_03231">
    <property type="entry name" value="SCS3"/>
    <property type="match status" value="1"/>
</dbReference>
<keyword evidence="8" id="KW-0444">Lipid biosynthesis</keyword>
<comment type="catalytic activity">
    <reaction evidence="8">
        <text>(9Z)-octadecenoyl-CoA + H2O = S-(9Z-octadecenoyl)-4'-phosphopantetheine + adenosine 3',5'-bisphosphate + 2 H(+)</text>
        <dbReference type="Rhea" id="RHEA:65564"/>
        <dbReference type="ChEBI" id="CHEBI:15377"/>
        <dbReference type="ChEBI" id="CHEBI:15378"/>
        <dbReference type="ChEBI" id="CHEBI:57387"/>
        <dbReference type="ChEBI" id="CHEBI:58343"/>
        <dbReference type="ChEBI" id="CHEBI:156553"/>
    </reaction>
</comment>
<comment type="caution">
    <text evidence="11">The sequence shown here is derived from an EMBL/GenBank/DDBJ whole genome shotgun (WGS) entry which is preliminary data.</text>
</comment>
<dbReference type="PANTHER" id="PTHR23129:SF0">
    <property type="entry name" value="ACYL-COENZYME A DIPHOSPHATASE FITM2"/>
    <property type="match status" value="1"/>
</dbReference>
<comment type="function">
    <text evidence="8">Fatty acyl-coenzyme A (CoA) diphosphatase that hydrolyzes fatty acyl-CoA to yield acyl-4'-phosphopantetheine and adenosine 3',5'-bisphosphate. Preferentially hydrolyzes unsaturated long-chain acyl-CoA substrates in the endoplasmic reticulum (ER) lumen. This catalytic activity is required for maintaining ER structure and for lipid droplets (LDs) biogenesis, which are lipid storage organelles involved in maintaining lipid and energy homeostasis. May directly bind to diacylglycerol (DAGs) and triacylglycerol, which is also important for LD biogenesis. May support directional budding of nacent LDs from the ER into the cytosol by reducing DAG levels at sites of LD formation. May play a role in the regulation of cell morphology and cytoskeletal organization. Involved in phospholipid biosynthesis.</text>
</comment>
<proteinExistence type="inferred from homology"/>
<feature type="transmembrane region" description="Helical" evidence="10">
    <location>
        <begin position="47"/>
        <end position="65"/>
    </location>
</feature>
<feature type="transmembrane region" description="Helical" evidence="10">
    <location>
        <begin position="136"/>
        <end position="155"/>
    </location>
</feature>
<dbReference type="EMBL" id="SNSC02000005">
    <property type="protein sequence ID" value="TID24269.1"/>
    <property type="molecule type" value="Genomic_DNA"/>
</dbReference>
<evidence type="ECO:0000256" key="2">
    <source>
        <dbReference type="ARBA" id="ARBA00022692"/>
    </source>
</evidence>
<comment type="similarity">
    <text evidence="8">Belongs to the FIT family. Fungal FIT2B/SCS3 subfamily.</text>
</comment>
<dbReference type="EC" id="3.6.1.-" evidence="8"/>
<feature type="active site" evidence="8">
    <location>
        <position position="301"/>
    </location>
</feature>
<dbReference type="GO" id="GO:0140042">
    <property type="term" value="P:lipid droplet formation"/>
    <property type="evidence" value="ECO:0007669"/>
    <property type="project" value="UniProtKB-UniRule"/>
</dbReference>
<feature type="region of interest" description="Disordered" evidence="9">
    <location>
        <begin position="1"/>
        <end position="38"/>
    </location>
</feature>
<protein>
    <recommendedName>
        <fullName evidence="8">Acyl-coenzyme A diphosphatase SCS3</fullName>
        <ecNumber evidence="8">3.6.1.-</ecNumber>
    </recommendedName>
    <alternativeName>
        <fullName evidence="8">FIT family protein SCS3</fullName>
    </alternativeName>
</protein>
<dbReference type="Pfam" id="PF10261">
    <property type="entry name" value="FIT"/>
    <property type="match status" value="1"/>
</dbReference>
<keyword evidence="11" id="KW-0547">Nucleotide-binding</keyword>
<organism evidence="11 12">
    <name type="scientific">Venturia nashicola</name>
    <dbReference type="NCBI Taxonomy" id="86259"/>
    <lineage>
        <taxon>Eukaryota</taxon>
        <taxon>Fungi</taxon>
        <taxon>Dikarya</taxon>
        <taxon>Ascomycota</taxon>
        <taxon>Pezizomycotina</taxon>
        <taxon>Dothideomycetes</taxon>
        <taxon>Pleosporomycetidae</taxon>
        <taxon>Venturiales</taxon>
        <taxon>Venturiaceae</taxon>
        <taxon>Venturia</taxon>
    </lineage>
</organism>
<evidence type="ECO:0000256" key="4">
    <source>
        <dbReference type="ARBA" id="ARBA00022824"/>
    </source>
</evidence>
<keyword evidence="2 8" id="KW-0812">Transmembrane</keyword>
<reference evidence="11 12" key="1">
    <citation type="submission" date="2019-04" db="EMBL/GenBank/DDBJ databases">
        <title>High contiguity whole genome sequence and gene annotation resource for two Venturia nashicola isolates.</title>
        <authorList>
            <person name="Prokchorchik M."/>
            <person name="Won K."/>
            <person name="Lee Y."/>
            <person name="Choi E.D."/>
            <person name="Segonzac C."/>
            <person name="Sohn K.H."/>
        </authorList>
    </citation>
    <scope>NUCLEOTIDE SEQUENCE [LARGE SCALE GENOMIC DNA]</scope>
    <source>
        <strain evidence="11 12">PRI2</strain>
    </source>
</reference>
<dbReference type="InterPro" id="IPR046400">
    <property type="entry name" value="SCS3"/>
</dbReference>
<keyword evidence="3 8" id="KW-0378">Hydrolase</keyword>
<evidence type="ECO:0000256" key="6">
    <source>
        <dbReference type="ARBA" id="ARBA00023098"/>
    </source>
</evidence>
<keyword evidence="8" id="KW-0594">Phospholipid biosynthesis</keyword>
<comment type="subcellular location">
    <subcellularLocation>
        <location evidence="1 8">Endoplasmic reticulum membrane</location>
        <topology evidence="1 8">Multi-pass membrane protein</topology>
    </subcellularLocation>
</comment>
<dbReference type="AlphaFoldDB" id="A0A4Z1PAZ4"/>
<evidence type="ECO:0000256" key="9">
    <source>
        <dbReference type="SAM" id="MobiDB-lite"/>
    </source>
</evidence>
<comment type="catalytic activity">
    <reaction evidence="8">
        <text>(5Z,8Z,11Z,14Z)-eicosatetraenoyl-CoA + H2O = S-(5Z,8Z,11Z,14Z-eicosatetraenoyl)-4'-phosphopantetheine + adenosine 3',5'-bisphosphate + 2 H(+)</text>
        <dbReference type="Rhea" id="RHEA:65568"/>
        <dbReference type="ChEBI" id="CHEBI:15377"/>
        <dbReference type="ChEBI" id="CHEBI:15378"/>
        <dbReference type="ChEBI" id="CHEBI:57368"/>
        <dbReference type="ChEBI" id="CHEBI:58343"/>
        <dbReference type="ChEBI" id="CHEBI:156554"/>
    </reaction>
</comment>
<feature type="compositionally biased region" description="Polar residues" evidence="9">
    <location>
        <begin position="17"/>
        <end position="38"/>
    </location>
</feature>
<feature type="transmembrane region" description="Helical" evidence="10">
    <location>
        <begin position="281"/>
        <end position="301"/>
    </location>
</feature>
<comment type="catalytic activity">
    <reaction evidence="8">
        <text>an acyl-CoA + H2O = an acyl-4'-phosphopantetheine + adenosine 3',5'-bisphosphate + 2 H(+)</text>
        <dbReference type="Rhea" id="RHEA:50044"/>
        <dbReference type="ChEBI" id="CHEBI:15377"/>
        <dbReference type="ChEBI" id="CHEBI:15378"/>
        <dbReference type="ChEBI" id="CHEBI:58342"/>
        <dbReference type="ChEBI" id="CHEBI:58343"/>
        <dbReference type="ChEBI" id="CHEBI:132023"/>
    </reaction>
</comment>
<evidence type="ECO:0000256" key="8">
    <source>
        <dbReference type="HAMAP-Rule" id="MF_03231"/>
    </source>
</evidence>
<evidence type="ECO:0000256" key="5">
    <source>
        <dbReference type="ARBA" id="ARBA00022989"/>
    </source>
</evidence>
<evidence type="ECO:0000256" key="3">
    <source>
        <dbReference type="ARBA" id="ARBA00022801"/>
    </source>
</evidence>
<dbReference type="GO" id="GO:0005789">
    <property type="term" value="C:endoplasmic reticulum membrane"/>
    <property type="evidence" value="ECO:0007669"/>
    <property type="project" value="UniProtKB-SubCell"/>
</dbReference>
<keyword evidence="12" id="KW-1185">Reference proteome</keyword>
<evidence type="ECO:0000313" key="11">
    <source>
        <dbReference type="EMBL" id="TID24269.1"/>
    </source>
</evidence>
<dbReference type="InterPro" id="IPR019388">
    <property type="entry name" value="FIT"/>
</dbReference>
<keyword evidence="4 8" id="KW-0256">Endoplasmic reticulum</keyword>
<keyword evidence="5 8" id="KW-1133">Transmembrane helix</keyword>